<dbReference type="NCBIfam" id="NF007956">
    <property type="entry name" value="PRK10675.1"/>
    <property type="match status" value="1"/>
</dbReference>
<dbReference type="PRINTS" id="PR01713">
    <property type="entry name" value="NUCEPIMERASE"/>
</dbReference>
<evidence type="ECO:0000256" key="5">
    <source>
        <dbReference type="ARBA" id="ARBA00013189"/>
    </source>
</evidence>
<evidence type="ECO:0000256" key="3">
    <source>
        <dbReference type="ARBA" id="ARBA00004947"/>
    </source>
</evidence>
<name>A0A838CWJ3_9BACI</name>
<dbReference type="InterPro" id="IPR036291">
    <property type="entry name" value="NAD(P)-bd_dom_sf"/>
</dbReference>
<dbReference type="GO" id="GO:0005829">
    <property type="term" value="C:cytosol"/>
    <property type="evidence" value="ECO:0007669"/>
    <property type="project" value="TreeGrafter"/>
</dbReference>
<comment type="caution">
    <text evidence="12">The sequence shown here is derived from an EMBL/GenBank/DDBJ whole genome shotgun (WGS) entry which is preliminary data.</text>
</comment>
<dbReference type="InterPro" id="IPR005886">
    <property type="entry name" value="UDP_G4E"/>
</dbReference>
<comment type="similarity">
    <text evidence="4 10">Belongs to the NAD(P)-dependent epimerase/dehydratase family.</text>
</comment>
<evidence type="ECO:0000256" key="4">
    <source>
        <dbReference type="ARBA" id="ARBA00007637"/>
    </source>
</evidence>
<evidence type="ECO:0000259" key="11">
    <source>
        <dbReference type="Pfam" id="PF01370"/>
    </source>
</evidence>
<protein>
    <recommendedName>
        <fullName evidence="6 10">UDP-glucose 4-epimerase</fullName>
        <ecNumber evidence="5 10">5.1.3.2</ecNumber>
    </recommendedName>
</protein>
<dbReference type="AlphaFoldDB" id="A0A838CWJ3"/>
<comment type="subunit">
    <text evidence="10">Homodimer.</text>
</comment>
<dbReference type="GO" id="GO:0003978">
    <property type="term" value="F:UDP-glucose 4-epimerase activity"/>
    <property type="evidence" value="ECO:0007669"/>
    <property type="project" value="UniProtKB-UniRule"/>
</dbReference>
<dbReference type="GO" id="GO:0006012">
    <property type="term" value="P:galactose metabolic process"/>
    <property type="evidence" value="ECO:0007669"/>
    <property type="project" value="UniProtKB-UniPathway"/>
</dbReference>
<reference evidence="12 13" key="1">
    <citation type="journal article" date="2004" name="Extremophiles">
        <title>Halobacillus locisalis sp. nov., a halophilic bacterium isolated from a marine solar saltern of the Yellow Sea in Korea.</title>
        <authorList>
            <person name="Yoon J.H."/>
            <person name="Kang K.H."/>
            <person name="Oh T.K."/>
            <person name="Park Y.H."/>
        </authorList>
    </citation>
    <scope>NUCLEOTIDE SEQUENCE [LARGE SCALE GENOMIC DNA]</scope>
    <source>
        <strain evidence="12 13">KCTC 3788</strain>
    </source>
</reference>
<keyword evidence="9 10" id="KW-0413">Isomerase</keyword>
<dbReference type="Proteomes" id="UP000571017">
    <property type="component" value="Unassembled WGS sequence"/>
</dbReference>
<dbReference type="PANTHER" id="PTHR43725">
    <property type="entry name" value="UDP-GLUCOSE 4-EPIMERASE"/>
    <property type="match status" value="1"/>
</dbReference>
<dbReference type="Gene3D" id="3.90.25.10">
    <property type="entry name" value="UDP-galactose 4-epimerase, domain 1"/>
    <property type="match status" value="1"/>
</dbReference>
<evidence type="ECO:0000313" key="13">
    <source>
        <dbReference type="Proteomes" id="UP000571017"/>
    </source>
</evidence>
<feature type="domain" description="NAD-dependent epimerase/dehydratase" evidence="11">
    <location>
        <begin position="2"/>
        <end position="260"/>
    </location>
</feature>
<dbReference type="SUPFAM" id="SSF51735">
    <property type="entry name" value="NAD(P)-binding Rossmann-fold domains"/>
    <property type="match status" value="1"/>
</dbReference>
<keyword evidence="10" id="KW-0119">Carbohydrate metabolism</keyword>
<accession>A0A838CWJ3</accession>
<dbReference type="CDD" id="cd05247">
    <property type="entry name" value="UDP_G4E_1_SDR_e"/>
    <property type="match status" value="1"/>
</dbReference>
<dbReference type="UniPathway" id="UPA00214"/>
<evidence type="ECO:0000256" key="10">
    <source>
        <dbReference type="RuleBase" id="RU366046"/>
    </source>
</evidence>
<keyword evidence="13" id="KW-1185">Reference proteome</keyword>
<dbReference type="InterPro" id="IPR001509">
    <property type="entry name" value="Epimerase_deHydtase"/>
</dbReference>
<comment type="cofactor">
    <cofactor evidence="2 10">
        <name>NAD(+)</name>
        <dbReference type="ChEBI" id="CHEBI:57540"/>
    </cofactor>
</comment>
<dbReference type="Pfam" id="PF01370">
    <property type="entry name" value="Epimerase"/>
    <property type="match status" value="1"/>
</dbReference>
<comment type="pathway">
    <text evidence="3 10">Carbohydrate metabolism; galactose metabolism.</text>
</comment>
<keyword evidence="7 10" id="KW-0520">NAD</keyword>
<dbReference type="EC" id="5.1.3.2" evidence="5 10"/>
<evidence type="ECO:0000256" key="8">
    <source>
        <dbReference type="ARBA" id="ARBA00023144"/>
    </source>
</evidence>
<dbReference type="NCBIfam" id="TIGR01179">
    <property type="entry name" value="galE"/>
    <property type="match status" value="1"/>
</dbReference>
<dbReference type="Gene3D" id="3.40.50.720">
    <property type="entry name" value="NAD(P)-binding Rossmann-like Domain"/>
    <property type="match status" value="1"/>
</dbReference>
<evidence type="ECO:0000313" key="12">
    <source>
        <dbReference type="EMBL" id="MBA2176283.1"/>
    </source>
</evidence>
<gene>
    <name evidence="12" type="primary">galE</name>
    <name evidence="12" type="ORF">H0266_15400</name>
</gene>
<proteinExistence type="inferred from homology"/>
<organism evidence="12 13">
    <name type="scientific">Halobacillus locisalis</name>
    <dbReference type="NCBI Taxonomy" id="220753"/>
    <lineage>
        <taxon>Bacteria</taxon>
        <taxon>Bacillati</taxon>
        <taxon>Bacillota</taxon>
        <taxon>Bacilli</taxon>
        <taxon>Bacillales</taxon>
        <taxon>Bacillaceae</taxon>
        <taxon>Halobacillus</taxon>
    </lineage>
</organism>
<dbReference type="EMBL" id="JACEFG010000003">
    <property type="protein sequence ID" value="MBA2176283.1"/>
    <property type="molecule type" value="Genomic_DNA"/>
</dbReference>
<evidence type="ECO:0000256" key="1">
    <source>
        <dbReference type="ARBA" id="ARBA00000083"/>
    </source>
</evidence>
<evidence type="ECO:0000256" key="7">
    <source>
        <dbReference type="ARBA" id="ARBA00023027"/>
    </source>
</evidence>
<evidence type="ECO:0000256" key="2">
    <source>
        <dbReference type="ARBA" id="ARBA00001911"/>
    </source>
</evidence>
<evidence type="ECO:0000256" key="6">
    <source>
        <dbReference type="ARBA" id="ARBA00018569"/>
    </source>
</evidence>
<keyword evidence="8" id="KW-0299">Galactose metabolism</keyword>
<evidence type="ECO:0000256" key="9">
    <source>
        <dbReference type="ARBA" id="ARBA00023235"/>
    </source>
</evidence>
<sequence length="339" mass="38071">MILVTGGAGFIGSHICVELLEEGYEVVVIDHLSNSQKTSLDRVQDITGRTLTFYEFDLLDRSKLERVFTEHDIEAVIHLAGFKAVNESVDMPLTYYHNNLTATFVLLEVMNQFNVKTMIFSSSATVYGKPAYNPITEDFPTSATNPYGRTKLMIEDILHDLMKSDPDWSISVLRYFNPIGAHPSGKIGEAPNGTPNNLMPYITKVAVGHYKELNVFGDDYPTVDGTGVRDYIHVVDLARGHLKALYKAVTETGYETYNLGTGEGYSVLQLVKAFEKASGQPIPYRILDRRVGDVAECYSNPAKAERRLGWRAEKTIEDMCLDSWRWREKNPNGYATMTT</sequence>
<dbReference type="PANTHER" id="PTHR43725:SF47">
    <property type="entry name" value="UDP-GLUCOSE 4-EPIMERASE"/>
    <property type="match status" value="1"/>
</dbReference>
<comment type="catalytic activity">
    <reaction evidence="1 10">
        <text>UDP-alpha-D-glucose = UDP-alpha-D-galactose</text>
        <dbReference type="Rhea" id="RHEA:22168"/>
        <dbReference type="ChEBI" id="CHEBI:58885"/>
        <dbReference type="ChEBI" id="CHEBI:66914"/>
        <dbReference type="EC" id="5.1.3.2"/>
    </reaction>
</comment>
<dbReference type="RefSeq" id="WP_181473313.1">
    <property type="nucleotide sequence ID" value="NZ_JACEFG010000003.1"/>
</dbReference>